<accession>E4Z6H2</accession>
<protein>
    <recommendedName>
        <fullName evidence="1">SET domain-containing protein</fullName>
    </recommendedName>
</protein>
<dbReference type="Proteomes" id="UP000011014">
    <property type="component" value="Unassembled WGS sequence"/>
</dbReference>
<gene>
    <name evidence="2" type="ORF">GSOID_T00027887001</name>
</gene>
<organism evidence="2">
    <name type="scientific">Oikopleura dioica</name>
    <name type="common">Tunicate</name>
    <dbReference type="NCBI Taxonomy" id="34765"/>
    <lineage>
        <taxon>Eukaryota</taxon>
        <taxon>Metazoa</taxon>
        <taxon>Chordata</taxon>
        <taxon>Tunicata</taxon>
        <taxon>Appendicularia</taxon>
        <taxon>Copelata</taxon>
        <taxon>Oikopleuridae</taxon>
        <taxon>Oikopleura</taxon>
    </lineage>
</organism>
<dbReference type="AlphaFoldDB" id="E4Z6H2"/>
<sequence>GVIQPIADYYEHGRTNGNKMRFHNKNAVEMLDSYFRKSLTLIPDGEKLNKFDKESVLAKKLLDTTSHRRKYMFNVDPIHDIVEQQIGKHKENPMTWLVYKMEDREEIELIEDKKNSSRVLRNYAYDQAYYGSFTIDAALFGNEARFINGCCKKEYSNVQIVLIEDERQDQRFPKITFFTCKDVKVGEEFQYYYGYEDTSYYLCECNGSECLGKTKNNSAET</sequence>
<dbReference type="GO" id="GO:0003690">
    <property type="term" value="F:double-stranded DNA binding"/>
    <property type="evidence" value="ECO:0007669"/>
    <property type="project" value="TreeGrafter"/>
</dbReference>
<dbReference type="InterPro" id="IPR046341">
    <property type="entry name" value="SET_dom_sf"/>
</dbReference>
<dbReference type="PANTHER" id="PTHR45660">
    <property type="entry name" value="HISTONE-LYSINE N-METHYLTRANSFERASE SETMAR"/>
    <property type="match status" value="1"/>
</dbReference>
<feature type="non-terminal residue" evidence="2">
    <location>
        <position position="1"/>
    </location>
</feature>
<dbReference type="SUPFAM" id="SSF82199">
    <property type="entry name" value="SET domain"/>
    <property type="match status" value="1"/>
</dbReference>
<dbReference type="InterPro" id="IPR001214">
    <property type="entry name" value="SET_dom"/>
</dbReference>
<dbReference type="InterPro" id="IPR051357">
    <property type="entry name" value="H3K9_HMTase_SUVAR3-9"/>
</dbReference>
<name>E4Z6H2_OIKDI</name>
<dbReference type="PROSITE" id="PS50280">
    <property type="entry name" value="SET"/>
    <property type="match status" value="1"/>
</dbReference>
<dbReference type="PANTHER" id="PTHR45660:SF13">
    <property type="entry name" value="HISTONE-LYSINE N-METHYLTRANSFERASE SETMAR"/>
    <property type="match status" value="1"/>
</dbReference>
<dbReference type="EMBL" id="FN658077">
    <property type="protein sequence ID" value="CBY43300.1"/>
    <property type="molecule type" value="Genomic_DNA"/>
</dbReference>
<feature type="domain" description="SET" evidence="1">
    <location>
        <begin position="26"/>
        <end position="194"/>
    </location>
</feature>
<evidence type="ECO:0000259" key="1">
    <source>
        <dbReference type="PROSITE" id="PS50280"/>
    </source>
</evidence>
<dbReference type="Pfam" id="PF00856">
    <property type="entry name" value="SET"/>
    <property type="match status" value="1"/>
</dbReference>
<evidence type="ECO:0000313" key="2">
    <source>
        <dbReference type="EMBL" id="CBY43300.1"/>
    </source>
</evidence>
<reference evidence="2" key="1">
    <citation type="journal article" date="2010" name="Science">
        <title>Plasticity of animal genome architecture unmasked by rapid evolution of a pelagic tunicate.</title>
        <authorList>
            <person name="Denoeud F."/>
            <person name="Henriet S."/>
            <person name="Mungpakdee S."/>
            <person name="Aury J.M."/>
            <person name="Da Silva C."/>
            <person name="Brinkmann H."/>
            <person name="Mikhaleva J."/>
            <person name="Olsen L.C."/>
            <person name="Jubin C."/>
            <person name="Canestro C."/>
            <person name="Bouquet J.M."/>
            <person name="Danks G."/>
            <person name="Poulain J."/>
            <person name="Campsteijn C."/>
            <person name="Adamski M."/>
            <person name="Cross I."/>
            <person name="Yadetie F."/>
            <person name="Muffato M."/>
            <person name="Louis A."/>
            <person name="Butcher S."/>
            <person name="Tsagkogeorga G."/>
            <person name="Konrad A."/>
            <person name="Singh S."/>
            <person name="Jensen M.F."/>
            <person name="Cong E.H."/>
            <person name="Eikeseth-Otteraa H."/>
            <person name="Noel B."/>
            <person name="Anthouard V."/>
            <person name="Porcel B.M."/>
            <person name="Kachouri-Lafond R."/>
            <person name="Nishino A."/>
            <person name="Ugolini M."/>
            <person name="Chourrout P."/>
            <person name="Nishida H."/>
            <person name="Aasland R."/>
            <person name="Huzurbazar S."/>
            <person name="Westhof E."/>
            <person name="Delsuc F."/>
            <person name="Lehrach H."/>
            <person name="Reinhardt R."/>
            <person name="Weissenbach J."/>
            <person name="Roy S.W."/>
            <person name="Artiguenave F."/>
            <person name="Postlethwait J.H."/>
            <person name="Manak J.R."/>
            <person name="Thompson E.M."/>
            <person name="Jaillon O."/>
            <person name="Du Pasquier L."/>
            <person name="Boudinot P."/>
            <person name="Liberles D.A."/>
            <person name="Volff J.N."/>
            <person name="Philippe H."/>
            <person name="Lenhard B."/>
            <person name="Roest Crollius H."/>
            <person name="Wincker P."/>
            <person name="Chourrout D."/>
        </authorList>
    </citation>
    <scope>NUCLEOTIDE SEQUENCE [LARGE SCALE GENOMIC DNA]</scope>
</reference>
<proteinExistence type="predicted"/>
<dbReference type="GO" id="GO:0042054">
    <property type="term" value="F:histone methyltransferase activity"/>
    <property type="evidence" value="ECO:0007669"/>
    <property type="project" value="TreeGrafter"/>
</dbReference>
<dbReference type="Gene3D" id="2.170.270.10">
    <property type="entry name" value="SET domain"/>
    <property type="match status" value="1"/>
</dbReference>